<organism evidence="3 4">
    <name type="scientific">Gigaspora margarita</name>
    <dbReference type="NCBI Taxonomy" id="4874"/>
    <lineage>
        <taxon>Eukaryota</taxon>
        <taxon>Fungi</taxon>
        <taxon>Fungi incertae sedis</taxon>
        <taxon>Mucoromycota</taxon>
        <taxon>Glomeromycotina</taxon>
        <taxon>Glomeromycetes</taxon>
        <taxon>Diversisporales</taxon>
        <taxon>Gigasporaceae</taxon>
        <taxon>Gigaspora</taxon>
    </lineage>
</organism>
<dbReference type="Pfam" id="PF07714">
    <property type="entry name" value="PK_Tyr_Ser-Thr"/>
    <property type="match status" value="1"/>
</dbReference>
<dbReference type="InterPro" id="IPR000719">
    <property type="entry name" value="Prot_kinase_dom"/>
</dbReference>
<dbReference type="Gene3D" id="1.25.40.10">
    <property type="entry name" value="Tetratricopeptide repeat domain"/>
    <property type="match status" value="1"/>
</dbReference>
<gene>
    <name evidence="3" type="ORF">F8M41_003646</name>
</gene>
<name>A0A8H4AXZ6_GIGMA</name>
<keyword evidence="4" id="KW-1185">Reference proteome</keyword>
<dbReference type="InterPro" id="IPR006597">
    <property type="entry name" value="Sel1-like"/>
</dbReference>
<dbReference type="Proteomes" id="UP000439903">
    <property type="component" value="Unassembled WGS sequence"/>
</dbReference>
<dbReference type="SMART" id="SM00671">
    <property type="entry name" value="SEL1"/>
    <property type="match status" value="3"/>
</dbReference>
<dbReference type="PANTHER" id="PTHR44329">
    <property type="entry name" value="SERINE/THREONINE-PROTEIN KINASE TNNI3K-RELATED"/>
    <property type="match status" value="1"/>
</dbReference>
<accession>A0A8H4AXZ6</accession>
<reference evidence="3 4" key="1">
    <citation type="journal article" date="2019" name="Environ. Microbiol.">
        <title>At the nexus of three kingdoms: the genome of the mycorrhizal fungus Gigaspora margarita provides insights into plant, endobacterial and fungal interactions.</title>
        <authorList>
            <person name="Venice F."/>
            <person name="Ghignone S."/>
            <person name="Salvioli di Fossalunga A."/>
            <person name="Amselem J."/>
            <person name="Novero M."/>
            <person name="Xianan X."/>
            <person name="Sedzielewska Toro K."/>
            <person name="Morin E."/>
            <person name="Lipzen A."/>
            <person name="Grigoriev I.V."/>
            <person name="Henrissat B."/>
            <person name="Martin F.M."/>
            <person name="Bonfante P."/>
        </authorList>
    </citation>
    <scope>NUCLEOTIDE SEQUENCE [LARGE SCALE GENOMIC DNA]</scope>
    <source>
        <strain evidence="3 4">BEG34</strain>
    </source>
</reference>
<evidence type="ECO:0000259" key="2">
    <source>
        <dbReference type="PROSITE" id="PS50011"/>
    </source>
</evidence>
<dbReference type="AlphaFoldDB" id="A0A8H4AXZ6"/>
<feature type="compositionally biased region" description="Acidic residues" evidence="1">
    <location>
        <begin position="377"/>
        <end position="388"/>
    </location>
</feature>
<dbReference type="Gene3D" id="1.10.510.10">
    <property type="entry name" value="Transferase(Phosphotransferase) domain 1"/>
    <property type="match status" value="1"/>
</dbReference>
<dbReference type="Pfam" id="PF08238">
    <property type="entry name" value="Sel1"/>
    <property type="match status" value="4"/>
</dbReference>
<sequence length="655" mass="76204">MEQQLVNSLFEINNIKFLPYNFFEQIETNGTVLSSNSYRVVSKNHNKVIVLNNIVHSENYTLEDFVNELKKYKKVGLHENVLKFIGIIKQSKDNVIFAHEYAYDETLRQYLKKNFKSINWIDKLRLARQLVSAIKCLHENDIIHTKLHSKNLLVHKGDIRLNVFNTFQYQSNFSDTFTFIQYIDPKYLQNLEIYKLNKSSDIYSIGVLLWEISSGIIPFESELIHGYSLLKAIIRGKREVTIPGTPKKYRKIYIECWQHDQRPTIQNVFNNLNSIVYNDLFDVEENNENLECKENSTIESDGLNTTDLLQQHTNLQSEIEIELKLMSSIVETLKKSKPSLNEKATPFLPNDQYVMKINDDQNVENNDDQEVTSKNDDQEDMNNNDDDQDITDDQFLCDLKTLFTNNNDEPQFLYDLSKLFIDQFNIQGVSKGTSSSIIYEIKEYIDKNYKNPKEILVQYCNHQYRSCFTSIIGFFYEYGIGTDVNYSKAFEMYKEAADDSCFIFNDSSNDHSYFLKENQFIGLISLGSLYTLGKGIDINLQKAFQLFLKSVAKGSILAAEKGNARAQNVVGYSYQCGEGTFKDEIKALEWYEKSAEKGTSIDEKLAFEWLIKAIDISLEQSNINYCYTYSNDPFLEEKNAIECFNTQHYYLELNN</sequence>
<dbReference type="InterPro" id="IPR001245">
    <property type="entry name" value="Ser-Thr/Tyr_kinase_cat_dom"/>
</dbReference>
<dbReference type="SUPFAM" id="SSF81901">
    <property type="entry name" value="HCP-like"/>
    <property type="match status" value="1"/>
</dbReference>
<dbReference type="OrthoDB" id="2447603at2759"/>
<dbReference type="GO" id="GO:0004674">
    <property type="term" value="F:protein serine/threonine kinase activity"/>
    <property type="evidence" value="ECO:0007669"/>
    <property type="project" value="TreeGrafter"/>
</dbReference>
<keyword evidence="3" id="KW-0808">Transferase</keyword>
<dbReference type="InterPro" id="IPR011990">
    <property type="entry name" value="TPR-like_helical_dom_sf"/>
</dbReference>
<dbReference type="PROSITE" id="PS50011">
    <property type="entry name" value="PROTEIN_KINASE_DOM"/>
    <property type="match status" value="1"/>
</dbReference>
<feature type="compositionally biased region" description="Acidic residues" evidence="1">
    <location>
        <begin position="361"/>
        <end position="370"/>
    </location>
</feature>
<protein>
    <submittedName>
        <fullName evidence="3">Kinase-like protein</fullName>
    </submittedName>
</protein>
<feature type="domain" description="Protein kinase" evidence="2">
    <location>
        <begin position="23"/>
        <end position="276"/>
    </location>
</feature>
<evidence type="ECO:0000313" key="4">
    <source>
        <dbReference type="Proteomes" id="UP000439903"/>
    </source>
</evidence>
<keyword evidence="3" id="KW-0418">Kinase</keyword>
<dbReference type="EMBL" id="WTPW01000133">
    <property type="protein sequence ID" value="KAF0543578.1"/>
    <property type="molecule type" value="Genomic_DNA"/>
</dbReference>
<feature type="region of interest" description="Disordered" evidence="1">
    <location>
        <begin position="361"/>
        <end position="388"/>
    </location>
</feature>
<comment type="caution">
    <text evidence="3">The sequence shown here is derived from an EMBL/GenBank/DDBJ whole genome shotgun (WGS) entry which is preliminary data.</text>
</comment>
<proteinExistence type="predicted"/>
<dbReference type="InterPro" id="IPR011009">
    <property type="entry name" value="Kinase-like_dom_sf"/>
</dbReference>
<dbReference type="InterPro" id="IPR051681">
    <property type="entry name" value="Ser/Thr_Kinases-Pseudokinases"/>
</dbReference>
<evidence type="ECO:0000256" key="1">
    <source>
        <dbReference type="SAM" id="MobiDB-lite"/>
    </source>
</evidence>
<evidence type="ECO:0000313" key="3">
    <source>
        <dbReference type="EMBL" id="KAF0543578.1"/>
    </source>
</evidence>
<dbReference type="SUPFAM" id="SSF56112">
    <property type="entry name" value="Protein kinase-like (PK-like)"/>
    <property type="match status" value="1"/>
</dbReference>
<dbReference type="GO" id="GO:0005524">
    <property type="term" value="F:ATP binding"/>
    <property type="evidence" value="ECO:0007669"/>
    <property type="project" value="InterPro"/>
</dbReference>